<proteinExistence type="predicted"/>
<evidence type="ECO:0000259" key="1">
    <source>
        <dbReference type="Pfam" id="PF20150"/>
    </source>
</evidence>
<evidence type="ECO:0000313" key="2">
    <source>
        <dbReference type="EMBL" id="TGO86616.1"/>
    </source>
</evidence>
<dbReference type="InterPro" id="IPR045518">
    <property type="entry name" value="2EXR"/>
</dbReference>
<dbReference type="PANTHER" id="PTHR35910">
    <property type="entry name" value="2EXR DOMAIN-CONTAINING PROTEIN"/>
    <property type="match status" value="1"/>
</dbReference>
<accession>A0A4Z1KMP0</accession>
<organism evidence="2 3">
    <name type="scientific">Botrytis porri</name>
    <dbReference type="NCBI Taxonomy" id="87229"/>
    <lineage>
        <taxon>Eukaryota</taxon>
        <taxon>Fungi</taxon>
        <taxon>Dikarya</taxon>
        <taxon>Ascomycota</taxon>
        <taxon>Pezizomycotina</taxon>
        <taxon>Leotiomycetes</taxon>
        <taxon>Helotiales</taxon>
        <taxon>Sclerotiniaceae</taxon>
        <taxon>Botrytis</taxon>
    </lineage>
</organism>
<feature type="domain" description="2EXR" evidence="1">
    <location>
        <begin position="108"/>
        <end position="185"/>
    </location>
</feature>
<evidence type="ECO:0000313" key="3">
    <source>
        <dbReference type="Proteomes" id="UP000297280"/>
    </source>
</evidence>
<dbReference type="Pfam" id="PF20150">
    <property type="entry name" value="2EXR"/>
    <property type="match status" value="1"/>
</dbReference>
<dbReference type="EMBL" id="PQXO01000288">
    <property type="protein sequence ID" value="TGO86616.1"/>
    <property type="molecule type" value="Genomic_DNA"/>
</dbReference>
<reference evidence="2 3" key="1">
    <citation type="submission" date="2017-12" db="EMBL/GenBank/DDBJ databases">
        <title>Comparative genomics of Botrytis spp.</title>
        <authorList>
            <person name="Valero-Jimenez C.A."/>
            <person name="Tapia P."/>
            <person name="Veloso J."/>
            <person name="Silva-Moreno E."/>
            <person name="Staats M."/>
            <person name="Valdes J.H."/>
            <person name="Van Kan J.A.L."/>
        </authorList>
    </citation>
    <scope>NUCLEOTIDE SEQUENCE [LARGE SCALE GENOMIC DNA]</scope>
    <source>
        <strain evidence="2 3">MUCL3349</strain>
    </source>
</reference>
<dbReference type="PANTHER" id="PTHR35910:SF6">
    <property type="entry name" value="2EXR DOMAIN-CONTAINING PROTEIN"/>
    <property type="match status" value="1"/>
</dbReference>
<protein>
    <recommendedName>
        <fullName evidence="1">2EXR domain-containing protein</fullName>
    </recommendedName>
</protein>
<dbReference type="Proteomes" id="UP000297280">
    <property type="component" value="Unassembled WGS sequence"/>
</dbReference>
<gene>
    <name evidence="2" type="ORF">BPOR_0289g00050</name>
</gene>
<dbReference type="AlphaFoldDB" id="A0A4Z1KMP0"/>
<sequence>MYCIKDPQHLLYQESVQSAFKDIYKCLKIDNTDADLLAEELEMFVGMVHSHRKQRGYVDNFSNCPLNFSDESVTQPIEGAQTPSSRFYPSASLTVHPSSSIPLCPKTFTPFPKLPPELRAKIWRSCAPERGRVIELNMSEDSIFPTKHPAQAVFHVNRESRRELLSVMGYETLMLKNSRHLRIEAWSRDAVINFTHEILFLNPPITEFTGRRYSDLEGNIPKMLLALKQAMKPDQLERIKTLAISVKKIREFEVKAAYRLPAFRGLETLILVLEKENGDGKKKIVFSKINGRTSLYDVPLWKMSSVLLQVAKNTFRLTQTGSYTSWNPPELVMCLKHTRDWNQERFVPEFTWKKVPLKEDLWRHHH</sequence>
<name>A0A4Z1KMP0_9HELO</name>
<keyword evidence="3" id="KW-1185">Reference proteome</keyword>
<comment type="caution">
    <text evidence="2">The sequence shown here is derived from an EMBL/GenBank/DDBJ whole genome shotgun (WGS) entry which is preliminary data.</text>
</comment>